<dbReference type="GO" id="GO:0043953">
    <property type="term" value="P:protein transport by the Tat complex"/>
    <property type="evidence" value="ECO:0007669"/>
    <property type="project" value="InterPro"/>
</dbReference>
<dbReference type="Gene3D" id="1.20.5.3310">
    <property type="match status" value="1"/>
</dbReference>
<accession>A0A6H1WUQ1</accession>
<organism evidence="10 11">
    <name type="scientific">Thermosulfurimonas marina</name>
    <dbReference type="NCBI Taxonomy" id="2047767"/>
    <lineage>
        <taxon>Bacteria</taxon>
        <taxon>Pseudomonadati</taxon>
        <taxon>Thermodesulfobacteriota</taxon>
        <taxon>Thermodesulfobacteria</taxon>
        <taxon>Thermodesulfobacteriales</taxon>
        <taxon>Thermodesulfobacteriaceae</taxon>
        <taxon>Thermosulfurimonas</taxon>
    </lineage>
</organism>
<dbReference type="InterPro" id="IPR003369">
    <property type="entry name" value="TatA/B/E"/>
</dbReference>
<evidence type="ECO:0000313" key="11">
    <source>
        <dbReference type="Proteomes" id="UP000501253"/>
    </source>
</evidence>
<keyword evidence="4" id="KW-0812">Transmembrane</keyword>
<keyword evidence="2" id="KW-0813">Transport</keyword>
<evidence type="ECO:0000256" key="6">
    <source>
        <dbReference type="ARBA" id="ARBA00022989"/>
    </source>
</evidence>
<dbReference type="EMBL" id="CP042909">
    <property type="protein sequence ID" value="QJA06884.1"/>
    <property type="molecule type" value="Genomic_DNA"/>
</dbReference>
<keyword evidence="3" id="KW-1003">Cell membrane</keyword>
<sequence length="91" mass="10041">MFNIGFPELVTILVVALLVLGPEKLPEVGRAMARLVVEFRRATEELKRELGVDELEEAREEIRSLADPLKEPSAKEEKEDASPQGSPSATP</sequence>
<dbReference type="GO" id="GO:0016020">
    <property type="term" value="C:membrane"/>
    <property type="evidence" value="ECO:0007669"/>
    <property type="project" value="UniProtKB-SubCell"/>
</dbReference>
<dbReference type="RefSeq" id="WP_168720234.1">
    <property type="nucleotide sequence ID" value="NZ_CP042909.1"/>
</dbReference>
<dbReference type="GO" id="GO:0008320">
    <property type="term" value="F:protein transmembrane transporter activity"/>
    <property type="evidence" value="ECO:0007669"/>
    <property type="project" value="InterPro"/>
</dbReference>
<dbReference type="AlphaFoldDB" id="A0A6H1WUQ1"/>
<evidence type="ECO:0000256" key="2">
    <source>
        <dbReference type="ARBA" id="ARBA00022448"/>
    </source>
</evidence>
<evidence type="ECO:0000256" key="4">
    <source>
        <dbReference type="ARBA" id="ARBA00022692"/>
    </source>
</evidence>
<feature type="region of interest" description="Disordered" evidence="9">
    <location>
        <begin position="61"/>
        <end position="91"/>
    </location>
</feature>
<evidence type="ECO:0000313" key="10">
    <source>
        <dbReference type="EMBL" id="QJA06884.1"/>
    </source>
</evidence>
<keyword evidence="11" id="KW-1185">Reference proteome</keyword>
<dbReference type="Proteomes" id="UP000501253">
    <property type="component" value="Chromosome"/>
</dbReference>
<keyword evidence="5" id="KW-0653">Protein transport</keyword>
<reference evidence="10 11" key="1">
    <citation type="submission" date="2019-08" db="EMBL/GenBank/DDBJ databases">
        <title>Complete genome sequence of Thermosulfurimonas marina SU872T, an anaerobic thermophilic chemolithoautotrophic bacterium isolated from a shallow marine hydrothermal vent.</title>
        <authorList>
            <person name="Allioux M."/>
            <person name="Jebbar M."/>
            <person name="Slobodkina G."/>
            <person name="Slobodkin A."/>
            <person name="Moalic Y."/>
            <person name="Frolova A."/>
            <person name="Shao Z."/>
            <person name="Alain K."/>
        </authorList>
    </citation>
    <scope>NUCLEOTIDE SEQUENCE [LARGE SCALE GENOMIC DNA]</scope>
    <source>
        <strain evidence="10 11">SU872</strain>
    </source>
</reference>
<evidence type="ECO:0000256" key="8">
    <source>
        <dbReference type="ARBA" id="ARBA00023136"/>
    </source>
</evidence>
<keyword evidence="8" id="KW-0472">Membrane</keyword>
<dbReference type="Pfam" id="PF02416">
    <property type="entry name" value="TatA_B_E"/>
    <property type="match status" value="1"/>
</dbReference>
<protein>
    <submittedName>
        <fullName evidence="10">Twin-arginine translocase subunit TatB</fullName>
    </submittedName>
</protein>
<dbReference type="KEGG" id="tmai:FVE67_08820"/>
<dbReference type="PRINTS" id="PR01506">
    <property type="entry name" value="TATBPROTEIN"/>
</dbReference>
<feature type="compositionally biased region" description="Basic and acidic residues" evidence="9">
    <location>
        <begin position="61"/>
        <end position="81"/>
    </location>
</feature>
<comment type="subcellular location">
    <subcellularLocation>
        <location evidence="1">Membrane</location>
        <topology evidence="1">Single-pass membrane protein</topology>
    </subcellularLocation>
</comment>
<evidence type="ECO:0000256" key="5">
    <source>
        <dbReference type="ARBA" id="ARBA00022927"/>
    </source>
</evidence>
<proteinExistence type="predicted"/>
<evidence type="ECO:0000256" key="7">
    <source>
        <dbReference type="ARBA" id="ARBA00023010"/>
    </source>
</evidence>
<evidence type="ECO:0000256" key="3">
    <source>
        <dbReference type="ARBA" id="ARBA00022475"/>
    </source>
</evidence>
<dbReference type="PANTHER" id="PTHR33162">
    <property type="entry name" value="SEC-INDEPENDENT PROTEIN TRANSLOCASE PROTEIN TATA, CHLOROPLASTIC"/>
    <property type="match status" value="1"/>
</dbReference>
<dbReference type="InterPro" id="IPR018448">
    <property type="entry name" value="TatB"/>
</dbReference>
<dbReference type="NCBIfam" id="TIGR01410">
    <property type="entry name" value="tatB"/>
    <property type="match status" value="1"/>
</dbReference>
<keyword evidence="7" id="KW-0811">Translocation</keyword>
<evidence type="ECO:0000256" key="9">
    <source>
        <dbReference type="SAM" id="MobiDB-lite"/>
    </source>
</evidence>
<gene>
    <name evidence="10" type="primary">tatB</name>
    <name evidence="10" type="ORF">FVE67_08820</name>
</gene>
<evidence type="ECO:0000256" key="1">
    <source>
        <dbReference type="ARBA" id="ARBA00004167"/>
    </source>
</evidence>
<dbReference type="PANTHER" id="PTHR33162:SF1">
    <property type="entry name" value="SEC-INDEPENDENT PROTEIN TRANSLOCASE PROTEIN TATA, CHLOROPLASTIC"/>
    <property type="match status" value="1"/>
</dbReference>
<name>A0A6H1WUQ1_9BACT</name>
<dbReference type="NCBIfam" id="NF011430">
    <property type="entry name" value="PRK14861.1"/>
    <property type="match status" value="1"/>
</dbReference>
<keyword evidence="6" id="KW-1133">Transmembrane helix</keyword>